<gene>
    <name evidence="1" type="ORF">SAMN04489867_0417</name>
</gene>
<evidence type="ECO:0000313" key="2">
    <source>
        <dbReference type="Proteomes" id="UP000199077"/>
    </source>
</evidence>
<sequence>MSHPSQAEWLDIDEFNEAHIAEHHVSPTELYQVMSDEPLWSRNKNGMTAEWRMIGRTYGGRPIVAAVKYDESRGCIRPITARECTAAEVTKWGI</sequence>
<keyword evidence="2" id="KW-1185">Reference proteome</keyword>
<organism evidence="1 2">
    <name type="scientific">Pedococcus dokdonensis</name>
    <dbReference type="NCBI Taxonomy" id="443156"/>
    <lineage>
        <taxon>Bacteria</taxon>
        <taxon>Bacillati</taxon>
        <taxon>Actinomycetota</taxon>
        <taxon>Actinomycetes</taxon>
        <taxon>Micrococcales</taxon>
        <taxon>Intrasporangiaceae</taxon>
        <taxon>Pedococcus</taxon>
    </lineage>
</organism>
<dbReference type="AlphaFoldDB" id="A0A1H0LWG0"/>
<dbReference type="Proteomes" id="UP000199077">
    <property type="component" value="Chromosome I"/>
</dbReference>
<evidence type="ECO:0000313" key="1">
    <source>
        <dbReference type="EMBL" id="SDO72391.1"/>
    </source>
</evidence>
<accession>A0A1H0LWG0</accession>
<proteinExistence type="predicted"/>
<name>A0A1H0LWG0_9MICO</name>
<dbReference type="InterPro" id="IPR038573">
    <property type="entry name" value="BrnT_sf"/>
</dbReference>
<dbReference type="EMBL" id="LT629711">
    <property type="protein sequence ID" value="SDO72391.1"/>
    <property type="molecule type" value="Genomic_DNA"/>
</dbReference>
<dbReference type="STRING" id="443156.SAMN04489867_0417"/>
<protein>
    <submittedName>
        <fullName evidence="1">Ribonuclease toxin, BrnT, of type II toxin-antitoxin system</fullName>
    </submittedName>
</protein>
<reference evidence="2" key="1">
    <citation type="submission" date="2016-10" db="EMBL/GenBank/DDBJ databases">
        <authorList>
            <person name="Varghese N."/>
            <person name="Submissions S."/>
        </authorList>
    </citation>
    <scope>NUCLEOTIDE SEQUENCE [LARGE SCALE GENOMIC DNA]</scope>
    <source>
        <strain evidence="2">DSM 22329</strain>
    </source>
</reference>
<dbReference type="Gene3D" id="3.10.450.530">
    <property type="entry name" value="Ribonuclease toxin, BrnT, of type II toxin-antitoxin system"/>
    <property type="match status" value="1"/>
</dbReference>
<dbReference type="OrthoDB" id="5196805at2"/>